<name>A0A645GNB4_9ZZZZ</name>
<organism evidence="1">
    <name type="scientific">bioreactor metagenome</name>
    <dbReference type="NCBI Taxonomy" id="1076179"/>
    <lineage>
        <taxon>unclassified sequences</taxon>
        <taxon>metagenomes</taxon>
        <taxon>ecological metagenomes</taxon>
    </lineage>
</organism>
<gene>
    <name evidence="1" type="ORF">SDC9_172600</name>
</gene>
<sequence>MKNDITINIIPCGKAIDSKNGIDINWQIITELDFPNLFDIKGIKLPPNIHPN</sequence>
<comment type="caution">
    <text evidence="1">The sequence shown here is derived from an EMBL/GenBank/DDBJ whole genome shotgun (WGS) entry which is preliminary data.</text>
</comment>
<proteinExistence type="predicted"/>
<dbReference type="EMBL" id="VSSQ01074280">
    <property type="protein sequence ID" value="MPN25193.1"/>
    <property type="molecule type" value="Genomic_DNA"/>
</dbReference>
<evidence type="ECO:0000313" key="1">
    <source>
        <dbReference type="EMBL" id="MPN25193.1"/>
    </source>
</evidence>
<reference evidence="1" key="1">
    <citation type="submission" date="2019-08" db="EMBL/GenBank/DDBJ databases">
        <authorList>
            <person name="Kucharzyk K."/>
            <person name="Murdoch R.W."/>
            <person name="Higgins S."/>
            <person name="Loffler F."/>
        </authorList>
    </citation>
    <scope>NUCLEOTIDE SEQUENCE</scope>
</reference>
<protein>
    <submittedName>
        <fullName evidence="1">Uncharacterized protein</fullName>
    </submittedName>
</protein>
<accession>A0A645GNB4</accession>
<dbReference type="AlphaFoldDB" id="A0A645GNB4"/>